<dbReference type="InterPro" id="IPR021435">
    <property type="entry name" value="DUF3084"/>
</dbReference>
<reference evidence="3 4" key="1">
    <citation type="journal article" date="2015" name="Genome Announc.">
        <title>Draft Genome of the Euendolithic (true boring) Cyanobacterium Mastigocoleus testarum strain BC008.</title>
        <authorList>
            <person name="Guida B.S."/>
            <person name="Garcia-Pichel F."/>
        </authorList>
    </citation>
    <scope>NUCLEOTIDE SEQUENCE [LARGE SCALE GENOMIC DNA]</scope>
    <source>
        <strain evidence="3 4">BC008</strain>
    </source>
</reference>
<keyword evidence="4" id="KW-1185">Reference proteome</keyword>
<feature type="coiled-coil region" evidence="1">
    <location>
        <begin position="75"/>
        <end position="217"/>
    </location>
</feature>
<organism evidence="3 4">
    <name type="scientific">Mastigocoleus testarum BC008</name>
    <dbReference type="NCBI Taxonomy" id="371196"/>
    <lineage>
        <taxon>Bacteria</taxon>
        <taxon>Bacillati</taxon>
        <taxon>Cyanobacteriota</taxon>
        <taxon>Cyanophyceae</taxon>
        <taxon>Nostocales</taxon>
        <taxon>Hapalosiphonaceae</taxon>
        <taxon>Mastigocoleus</taxon>
    </lineage>
</organism>
<evidence type="ECO:0000313" key="4">
    <source>
        <dbReference type="Proteomes" id="UP000053372"/>
    </source>
</evidence>
<feature type="transmembrane region" description="Helical" evidence="2">
    <location>
        <begin position="45"/>
        <end position="67"/>
    </location>
</feature>
<sequence>MDSGYIIVLAVLILGGVIATVGDRIGTRVGKKRLSLFKLRPKHTAVLITIITGVGISLSTLGIIFLVDKNLRRGILELEHTQNDLRRERKQLKKTEAQKRQVEEKLSAVKQQQVEAQEALRKINKTLERANAKQRVTQAQLEDTLTRQAQTENKLQRTTSQLTRVVEQYEQARSELQNVYNQRNEQLKRIEQLKVERKRLVDEIEQARVAIEQRDREITSRNLQLEDRDRKILELDKRIQKRNSEIKAREQEIAQRQKIIEEKQNLLKDLRAQQQFLQQQLGKLGESNQELRRGKLALFRGQVLAEAVVSVKEPTAARQAVVRLLQEASRNAINRLREPGFNKINPQPLYVTKSQVRRLSREIDDGREYVVRIFSAENYVKGEKRIEIFADATPNEIVFSREEVLAATTANPKKMTSYQLRQRVELLITASQFRARSAGILKDVEIDSTFLRFIDQLSKYDQELDIKAISVRNTYTEGPLKVKLIATNRKGEVIFSS</sequence>
<dbReference type="AlphaFoldDB" id="A0A0V7ZIP0"/>
<keyword evidence="2" id="KW-0812">Transmembrane</keyword>
<dbReference type="OrthoDB" id="9812848at2"/>
<feature type="coiled-coil region" evidence="1">
    <location>
        <begin position="249"/>
        <end position="287"/>
    </location>
</feature>
<gene>
    <name evidence="3" type="ORF">BC008_16765</name>
</gene>
<proteinExistence type="predicted"/>
<protein>
    <recommendedName>
        <fullName evidence="5">Polynucleotidyl transferase</fullName>
    </recommendedName>
</protein>
<keyword evidence="2" id="KW-0472">Membrane</keyword>
<accession>A0A0V7ZIP0</accession>
<name>A0A0V7ZIP0_9CYAN</name>
<evidence type="ECO:0000256" key="2">
    <source>
        <dbReference type="SAM" id="Phobius"/>
    </source>
</evidence>
<dbReference type="Proteomes" id="UP000053372">
    <property type="component" value="Unassembled WGS sequence"/>
</dbReference>
<evidence type="ECO:0000313" key="3">
    <source>
        <dbReference type="EMBL" id="KST64289.1"/>
    </source>
</evidence>
<keyword evidence="1" id="KW-0175">Coiled coil</keyword>
<feature type="transmembrane region" description="Helical" evidence="2">
    <location>
        <begin position="6"/>
        <end position="25"/>
    </location>
</feature>
<evidence type="ECO:0000256" key="1">
    <source>
        <dbReference type="SAM" id="Coils"/>
    </source>
</evidence>
<evidence type="ECO:0008006" key="5">
    <source>
        <dbReference type="Google" id="ProtNLM"/>
    </source>
</evidence>
<dbReference type="EMBL" id="LMTZ01000125">
    <property type="protein sequence ID" value="KST64289.1"/>
    <property type="molecule type" value="Genomic_DNA"/>
</dbReference>
<dbReference type="RefSeq" id="WP_027845461.1">
    <property type="nucleotide sequence ID" value="NZ_LMTZ01000125.1"/>
</dbReference>
<comment type="caution">
    <text evidence="3">The sequence shown here is derived from an EMBL/GenBank/DDBJ whole genome shotgun (WGS) entry which is preliminary data.</text>
</comment>
<dbReference type="Pfam" id="PF11283">
    <property type="entry name" value="DUF3084"/>
    <property type="match status" value="1"/>
</dbReference>
<keyword evidence="2" id="KW-1133">Transmembrane helix</keyword>